<protein>
    <recommendedName>
        <fullName evidence="3">CCHC-type domain-containing protein</fullName>
    </recommendedName>
</protein>
<evidence type="ECO:0000313" key="6">
    <source>
        <dbReference type="EMBL" id="RDW75552.1"/>
    </source>
</evidence>
<accession>A0A3D8R8R6</accession>
<evidence type="ECO:0000313" key="7">
    <source>
        <dbReference type="Proteomes" id="UP000256328"/>
    </source>
</evidence>
<evidence type="ECO:0000259" key="3">
    <source>
        <dbReference type="PROSITE" id="PS50158"/>
    </source>
</evidence>
<evidence type="ECO:0000313" key="4">
    <source>
        <dbReference type="EMBL" id="RDW56582.1"/>
    </source>
</evidence>
<keyword evidence="1" id="KW-0863">Zinc-finger</keyword>
<feature type="region of interest" description="Disordered" evidence="2">
    <location>
        <begin position="1"/>
        <end position="29"/>
    </location>
</feature>
<dbReference type="GO" id="GO:0008270">
    <property type="term" value="F:zinc ion binding"/>
    <property type="evidence" value="ECO:0007669"/>
    <property type="project" value="UniProtKB-KW"/>
</dbReference>
<evidence type="ECO:0000256" key="2">
    <source>
        <dbReference type="SAM" id="MobiDB-lite"/>
    </source>
</evidence>
<keyword evidence="1" id="KW-0479">Metal-binding</keyword>
<dbReference type="InterPro" id="IPR001878">
    <property type="entry name" value="Znf_CCHC"/>
</dbReference>
<dbReference type="EMBL" id="PDLN01000012">
    <property type="protein sequence ID" value="RDW70447.1"/>
    <property type="molecule type" value="Genomic_DNA"/>
</dbReference>
<dbReference type="PROSITE" id="PS50158">
    <property type="entry name" value="ZF_CCHC"/>
    <property type="match status" value="1"/>
</dbReference>
<feature type="domain" description="CCHC-type" evidence="3">
    <location>
        <begin position="354"/>
        <end position="367"/>
    </location>
</feature>
<keyword evidence="7" id="KW-1185">Reference proteome</keyword>
<feature type="region of interest" description="Disordered" evidence="2">
    <location>
        <begin position="81"/>
        <end position="101"/>
    </location>
</feature>
<dbReference type="EMBL" id="PDLN01000009">
    <property type="protein sequence ID" value="RDW75552.1"/>
    <property type="molecule type" value="Genomic_DNA"/>
</dbReference>
<reference evidence="5 7" key="1">
    <citation type="journal article" date="2018" name="IMA Fungus">
        <title>IMA Genome-F 9: Draft genome sequence of Annulohypoxylon stygium, Aspergillus mulundensis, Berkeleyomyces basicola (syn. Thielaviopsis basicola), Ceratocystis smalleyi, two Cercospora beticola strains, Coleophoma cylindrospora, Fusarium fracticaudum, Phialophora cf. hyalina, and Morchella septimelata.</title>
        <authorList>
            <person name="Wingfield B.D."/>
            <person name="Bills G.F."/>
            <person name="Dong Y."/>
            <person name="Huang W."/>
            <person name="Nel W.J."/>
            <person name="Swalarsk-Parry B.S."/>
            <person name="Vaghefi N."/>
            <person name="Wilken P.M."/>
            <person name="An Z."/>
            <person name="de Beer Z.W."/>
            <person name="De Vos L."/>
            <person name="Chen L."/>
            <person name="Duong T.A."/>
            <person name="Gao Y."/>
            <person name="Hammerbacher A."/>
            <person name="Kikkert J.R."/>
            <person name="Li Y."/>
            <person name="Li H."/>
            <person name="Li K."/>
            <person name="Li Q."/>
            <person name="Liu X."/>
            <person name="Ma X."/>
            <person name="Naidoo K."/>
            <person name="Pethybridge S.J."/>
            <person name="Sun J."/>
            <person name="Steenkamp E.T."/>
            <person name="van der Nest M.A."/>
            <person name="van Wyk S."/>
            <person name="Wingfield M.J."/>
            <person name="Xiong C."/>
            <person name="Yue Q."/>
            <person name="Zhang X."/>
        </authorList>
    </citation>
    <scope>NUCLEOTIDE SEQUENCE [LARGE SCALE GENOMIC DNA]</scope>
    <source>
        <strain evidence="5 7">BP5796</strain>
    </source>
</reference>
<evidence type="ECO:0000256" key="1">
    <source>
        <dbReference type="PROSITE-ProRule" id="PRU00047"/>
    </source>
</evidence>
<dbReference type="OrthoDB" id="3598725at2759"/>
<feature type="region of interest" description="Disordered" evidence="2">
    <location>
        <begin position="274"/>
        <end position="337"/>
    </location>
</feature>
<comment type="caution">
    <text evidence="5">The sequence shown here is derived from an EMBL/GenBank/DDBJ whole genome shotgun (WGS) entry which is preliminary data.</text>
</comment>
<sequence>MASPSGFTPETETSSSRNDTQPEVTSNDELLRAVREMYSRQLALEAELRNTRSAIGRAETGEVSQDDSTNTLLRTLIQSLASSPRQGSGQEESAPRSWKPATWDGKANSFRDYLLRLKSSYRVRSAVKPALSSGYYWDTIYDTLPARERARMRHFWEKGTPGQAKDPEAFFTQLDKIFGDSNEKAKALEQLSRSKHSLGQPWHEHQLEFDELLLIAGGESWDDGVKIGYLRNTFSNPALLYTATMPRITDYYQFSEEVERIMTNLEETDQFKSAHKKWSERNRDSGANTSVTARSYGATTATGVDADGDTVMAPTQLKGPRKYSSGDHKNRGEKRKAKWVDAVEIERRRNEKLCFRCGASGHRLRDCIYAPATRPTSLNMVSAGPVLEDDAELTDSVVSESGKD</sequence>
<dbReference type="EMBL" id="PDLN01000025">
    <property type="protein sequence ID" value="RDW56582.1"/>
    <property type="molecule type" value="Genomic_DNA"/>
</dbReference>
<feature type="compositionally biased region" description="Low complexity" evidence="2">
    <location>
        <begin position="297"/>
        <end position="311"/>
    </location>
</feature>
<keyword evidence="1" id="KW-0862">Zinc</keyword>
<dbReference type="GO" id="GO:0003676">
    <property type="term" value="F:nucleic acid binding"/>
    <property type="evidence" value="ECO:0007669"/>
    <property type="project" value="InterPro"/>
</dbReference>
<dbReference type="AlphaFoldDB" id="A0A3D8R8R6"/>
<feature type="compositionally biased region" description="Polar residues" evidence="2">
    <location>
        <begin position="81"/>
        <end position="91"/>
    </location>
</feature>
<feature type="compositionally biased region" description="Basic and acidic residues" evidence="2">
    <location>
        <begin position="274"/>
        <end position="284"/>
    </location>
</feature>
<dbReference type="Proteomes" id="UP000256328">
    <property type="component" value="Unassembled WGS sequence"/>
</dbReference>
<organism evidence="5 7">
    <name type="scientific">Coleophoma crateriformis</name>
    <dbReference type="NCBI Taxonomy" id="565419"/>
    <lineage>
        <taxon>Eukaryota</taxon>
        <taxon>Fungi</taxon>
        <taxon>Dikarya</taxon>
        <taxon>Ascomycota</taxon>
        <taxon>Pezizomycotina</taxon>
        <taxon>Leotiomycetes</taxon>
        <taxon>Helotiales</taxon>
        <taxon>Dermateaceae</taxon>
        <taxon>Coleophoma</taxon>
    </lineage>
</organism>
<feature type="compositionally biased region" description="Polar residues" evidence="2">
    <location>
        <begin position="1"/>
        <end position="28"/>
    </location>
</feature>
<gene>
    <name evidence="6" type="ORF">BP5796_06373</name>
    <name evidence="5" type="ORF">BP5796_08844</name>
    <name evidence="4" type="ORF">BP5796_13047</name>
</gene>
<evidence type="ECO:0000313" key="5">
    <source>
        <dbReference type="EMBL" id="RDW70447.1"/>
    </source>
</evidence>
<proteinExistence type="predicted"/>
<name>A0A3D8R8R6_9HELO</name>